<reference evidence="9 10" key="1">
    <citation type="submission" date="2020-10" db="EMBL/GenBank/DDBJ databases">
        <title>Ca. Dormibacterota MAGs.</title>
        <authorList>
            <person name="Montgomery K."/>
        </authorList>
    </citation>
    <scope>NUCLEOTIDE SEQUENCE [LARGE SCALE GENOMIC DNA]</scope>
    <source>
        <strain evidence="9">SC8811_S16_3</strain>
    </source>
</reference>
<evidence type="ECO:0000313" key="10">
    <source>
        <dbReference type="Proteomes" id="UP000620075"/>
    </source>
</evidence>
<dbReference type="GO" id="GO:0006189">
    <property type="term" value="P:'de novo' IMP biosynthetic process"/>
    <property type="evidence" value="ECO:0007669"/>
    <property type="project" value="UniProtKB-UniRule"/>
</dbReference>
<dbReference type="GO" id="GO:0005737">
    <property type="term" value="C:cytoplasm"/>
    <property type="evidence" value="ECO:0007669"/>
    <property type="project" value="UniProtKB-SubCell"/>
</dbReference>
<comment type="subunit">
    <text evidence="8">Part of the FGAM synthase complex composed of 1 PurL, 1 PurQ and 2 PurS subunits.</text>
</comment>
<comment type="pathway">
    <text evidence="8">Purine metabolism; IMP biosynthesis via de novo pathway; 5-amino-1-(5-phospho-D-ribosyl)imidazole from N(2)-formyl-N(1)-(5-phospho-D-ribosyl)glycinamide: step 1/2.</text>
</comment>
<evidence type="ECO:0000256" key="6">
    <source>
        <dbReference type="ARBA" id="ARBA00022840"/>
    </source>
</evidence>
<dbReference type="PANTHER" id="PTHR47552">
    <property type="entry name" value="PHOSPHORIBOSYLFORMYLGLYCINAMIDINE SYNTHASE SUBUNIT PURQ"/>
    <property type="match status" value="1"/>
</dbReference>
<dbReference type="Gene3D" id="3.40.50.880">
    <property type="match status" value="1"/>
</dbReference>
<evidence type="ECO:0000256" key="4">
    <source>
        <dbReference type="ARBA" id="ARBA00022755"/>
    </source>
</evidence>
<proteinExistence type="inferred from homology"/>
<accession>A0A934KG48</accession>
<dbReference type="SMART" id="SM01211">
    <property type="entry name" value="GATase_5"/>
    <property type="match status" value="1"/>
</dbReference>
<keyword evidence="1 8" id="KW-0963">Cytoplasm</keyword>
<feature type="active site" evidence="8">
    <location>
        <position position="203"/>
    </location>
</feature>
<feature type="active site" description="Nucleophile" evidence="8">
    <location>
        <position position="86"/>
    </location>
</feature>
<keyword evidence="3 8" id="KW-0547">Nucleotide-binding</keyword>
<comment type="subcellular location">
    <subcellularLocation>
        <location evidence="8">Cytoplasm</location>
    </subcellularLocation>
</comment>
<keyword evidence="7 8" id="KW-0315">Glutamine amidotransferase</keyword>
<organism evidence="9 10">
    <name type="scientific">Candidatus Dormiibacter inghamiae</name>
    <dbReference type="NCBI Taxonomy" id="3127013"/>
    <lineage>
        <taxon>Bacteria</taxon>
        <taxon>Bacillati</taxon>
        <taxon>Candidatus Dormiibacterota</taxon>
        <taxon>Candidatus Dormibacteria</taxon>
        <taxon>Candidatus Dormibacterales</taxon>
        <taxon>Candidatus Dormibacteraceae</taxon>
        <taxon>Candidatus Dormiibacter</taxon>
    </lineage>
</organism>
<dbReference type="CDD" id="cd01740">
    <property type="entry name" value="GATase1_FGAR_AT"/>
    <property type="match status" value="1"/>
</dbReference>
<name>A0A934KG48_9BACT</name>
<dbReference type="NCBIfam" id="NF002957">
    <property type="entry name" value="PRK03619.1"/>
    <property type="match status" value="1"/>
</dbReference>
<evidence type="ECO:0000256" key="5">
    <source>
        <dbReference type="ARBA" id="ARBA00022801"/>
    </source>
</evidence>
<dbReference type="Pfam" id="PF13507">
    <property type="entry name" value="GATase_5"/>
    <property type="match status" value="1"/>
</dbReference>
<evidence type="ECO:0000256" key="8">
    <source>
        <dbReference type="HAMAP-Rule" id="MF_00421"/>
    </source>
</evidence>
<keyword evidence="5 8" id="KW-0378">Hydrolase</keyword>
<dbReference type="AlphaFoldDB" id="A0A934KG48"/>
<keyword evidence="6 8" id="KW-0067">ATP-binding</keyword>
<dbReference type="NCBIfam" id="TIGR01737">
    <property type="entry name" value="FGAM_synth_I"/>
    <property type="match status" value="1"/>
</dbReference>
<dbReference type="GO" id="GO:0004359">
    <property type="term" value="F:glutaminase activity"/>
    <property type="evidence" value="ECO:0007669"/>
    <property type="project" value="UniProtKB-EC"/>
</dbReference>
<comment type="catalytic activity">
    <reaction evidence="8">
        <text>N(2)-formyl-N(1)-(5-phospho-beta-D-ribosyl)glycinamide + L-glutamine + ATP + H2O = 2-formamido-N(1)-(5-O-phospho-beta-D-ribosyl)acetamidine + L-glutamate + ADP + phosphate + H(+)</text>
        <dbReference type="Rhea" id="RHEA:17129"/>
        <dbReference type="ChEBI" id="CHEBI:15377"/>
        <dbReference type="ChEBI" id="CHEBI:15378"/>
        <dbReference type="ChEBI" id="CHEBI:29985"/>
        <dbReference type="ChEBI" id="CHEBI:30616"/>
        <dbReference type="ChEBI" id="CHEBI:43474"/>
        <dbReference type="ChEBI" id="CHEBI:58359"/>
        <dbReference type="ChEBI" id="CHEBI:147286"/>
        <dbReference type="ChEBI" id="CHEBI:147287"/>
        <dbReference type="ChEBI" id="CHEBI:456216"/>
        <dbReference type="EC" id="6.3.5.3"/>
    </reaction>
</comment>
<dbReference type="PANTHER" id="PTHR47552:SF1">
    <property type="entry name" value="PHOSPHORIBOSYLFORMYLGLYCINAMIDINE SYNTHASE SUBUNIT PURQ"/>
    <property type="match status" value="1"/>
</dbReference>
<evidence type="ECO:0000256" key="2">
    <source>
        <dbReference type="ARBA" id="ARBA00022598"/>
    </source>
</evidence>
<sequence length="234" mass="25278">MKFGVVVFPGTWSDRDMRLALSGVEGAEAIPLWHKERDLNGVDCVILPGGFSYGDYLRTGAIARFSPVLESVVEFAAQGGLVLGSCNGFQVLCEAGLLPGALVRNANLEFRCQWQHIVCERDDTPFTQGIRTGEVLRIPISHGEGNYVADPAALSRLEQNRQVVFRYCDSRGLVEAEANPNGSQHNIAGIVNERGNVLGMMPHPERCADADLGGVDGLRLFAAILRTPAGARMA</sequence>
<dbReference type="InterPro" id="IPR010075">
    <property type="entry name" value="PRibForGlyAmidine_synth_PurQ"/>
</dbReference>
<evidence type="ECO:0000313" key="9">
    <source>
        <dbReference type="EMBL" id="MBJ7602836.1"/>
    </source>
</evidence>
<feature type="active site" evidence="8">
    <location>
        <position position="205"/>
    </location>
</feature>
<dbReference type="RefSeq" id="WP_338177842.1">
    <property type="nucleotide sequence ID" value="NZ_JAEKNQ010000025.1"/>
</dbReference>
<dbReference type="GO" id="GO:0004642">
    <property type="term" value="F:phosphoribosylformylglycinamidine synthase activity"/>
    <property type="evidence" value="ECO:0007669"/>
    <property type="project" value="UniProtKB-UniRule"/>
</dbReference>
<comment type="caution">
    <text evidence="9">The sequence shown here is derived from an EMBL/GenBank/DDBJ whole genome shotgun (WGS) entry which is preliminary data.</text>
</comment>
<keyword evidence="2 8" id="KW-0436">Ligase</keyword>
<dbReference type="EC" id="3.5.1.2" evidence="8"/>
<keyword evidence="4 8" id="KW-0658">Purine biosynthesis</keyword>
<dbReference type="Proteomes" id="UP000620075">
    <property type="component" value="Unassembled WGS sequence"/>
</dbReference>
<dbReference type="SUPFAM" id="SSF52317">
    <property type="entry name" value="Class I glutamine amidotransferase-like"/>
    <property type="match status" value="1"/>
</dbReference>
<dbReference type="EMBL" id="JAEKNQ010000025">
    <property type="protein sequence ID" value="MBJ7602836.1"/>
    <property type="molecule type" value="Genomic_DNA"/>
</dbReference>
<gene>
    <name evidence="8 9" type="primary">purQ</name>
    <name evidence="9" type="ORF">JF888_06540</name>
</gene>
<evidence type="ECO:0000256" key="1">
    <source>
        <dbReference type="ARBA" id="ARBA00022490"/>
    </source>
</evidence>
<dbReference type="PIRSF" id="PIRSF001586">
    <property type="entry name" value="FGAM_synth_I"/>
    <property type="match status" value="1"/>
</dbReference>
<dbReference type="GO" id="GO:0005524">
    <property type="term" value="F:ATP binding"/>
    <property type="evidence" value="ECO:0007669"/>
    <property type="project" value="UniProtKB-KW"/>
</dbReference>
<comment type="catalytic activity">
    <reaction evidence="8">
        <text>L-glutamine + H2O = L-glutamate + NH4(+)</text>
        <dbReference type="Rhea" id="RHEA:15889"/>
        <dbReference type="ChEBI" id="CHEBI:15377"/>
        <dbReference type="ChEBI" id="CHEBI:28938"/>
        <dbReference type="ChEBI" id="CHEBI:29985"/>
        <dbReference type="ChEBI" id="CHEBI:58359"/>
        <dbReference type="EC" id="3.5.1.2"/>
    </reaction>
</comment>
<protein>
    <recommendedName>
        <fullName evidence="8">Phosphoribosylformylglycinamidine synthase subunit PurQ</fullName>
        <shortName evidence="8">FGAM synthase</shortName>
        <ecNumber evidence="8">6.3.5.3</ecNumber>
    </recommendedName>
    <alternativeName>
        <fullName evidence="8">Formylglycinamide ribonucleotide amidotransferase subunit I</fullName>
        <shortName evidence="8">FGAR amidotransferase I</shortName>
        <shortName evidence="8">FGAR-AT I</shortName>
    </alternativeName>
    <alternativeName>
        <fullName evidence="8">Glutaminase PurQ</fullName>
        <ecNumber evidence="8">3.5.1.2</ecNumber>
    </alternativeName>
    <alternativeName>
        <fullName evidence="8">Phosphoribosylformylglycinamidine synthase subunit I</fullName>
    </alternativeName>
</protein>
<evidence type="ECO:0000256" key="3">
    <source>
        <dbReference type="ARBA" id="ARBA00022741"/>
    </source>
</evidence>
<comment type="function">
    <text evidence="8">Part of the phosphoribosylformylglycinamidine synthase complex involved in the purines biosynthetic pathway. Catalyzes the ATP-dependent conversion of formylglycinamide ribonucleotide (FGAR) and glutamine to yield formylglycinamidine ribonucleotide (FGAM) and glutamate. The FGAM synthase complex is composed of three subunits. PurQ produces an ammonia molecule by converting glutamine to glutamate. PurL transfers the ammonia molecule to FGAR to form FGAM in an ATP-dependent manner. PurS interacts with PurQ and PurL and is thought to assist in the transfer of the ammonia molecule from PurQ to PurL.</text>
</comment>
<dbReference type="PROSITE" id="PS51273">
    <property type="entry name" value="GATASE_TYPE_1"/>
    <property type="match status" value="1"/>
</dbReference>
<dbReference type="EC" id="6.3.5.3" evidence="8"/>
<dbReference type="InterPro" id="IPR029062">
    <property type="entry name" value="Class_I_gatase-like"/>
</dbReference>
<dbReference type="HAMAP" id="MF_00421">
    <property type="entry name" value="PurQ"/>
    <property type="match status" value="1"/>
</dbReference>
<evidence type="ECO:0000256" key="7">
    <source>
        <dbReference type="ARBA" id="ARBA00022962"/>
    </source>
</evidence>